<evidence type="ECO:0000256" key="1">
    <source>
        <dbReference type="ARBA" id="ARBA00006471"/>
    </source>
</evidence>
<dbReference type="Gene3D" id="3.30.1490.10">
    <property type="match status" value="1"/>
</dbReference>
<keyword evidence="2 4" id="KW-0689">Ribosomal protein</keyword>
<dbReference type="InterPro" id="IPR035987">
    <property type="entry name" value="Ribosomal_uS8_sf"/>
</dbReference>
<dbReference type="InterPro" id="IPR000630">
    <property type="entry name" value="Ribosomal_uS8"/>
</dbReference>
<accession>A0A6C0UAC3</accession>
<comment type="similarity">
    <text evidence="1">Belongs to the universal ribosomal protein uS8 family.</text>
</comment>
<protein>
    <submittedName>
        <fullName evidence="4">Ribosomal protein S8</fullName>
    </submittedName>
</protein>
<evidence type="ECO:0000313" key="4">
    <source>
        <dbReference type="EMBL" id="QIB71986.1"/>
    </source>
</evidence>
<name>A0A6C0UAC3_9CILI</name>
<evidence type="ECO:0000256" key="3">
    <source>
        <dbReference type="ARBA" id="ARBA00023274"/>
    </source>
</evidence>
<dbReference type="GO" id="GO:0003735">
    <property type="term" value="F:structural constituent of ribosome"/>
    <property type="evidence" value="ECO:0007669"/>
    <property type="project" value="InterPro"/>
</dbReference>
<dbReference type="GO" id="GO:1990904">
    <property type="term" value="C:ribonucleoprotein complex"/>
    <property type="evidence" value="ECO:0007669"/>
    <property type="project" value="UniProtKB-KW"/>
</dbReference>
<dbReference type="Pfam" id="PF00410">
    <property type="entry name" value="Ribosomal_S8"/>
    <property type="match status" value="1"/>
</dbReference>
<keyword evidence="4" id="KW-0496">Mitochondrion</keyword>
<organism evidence="4">
    <name type="scientific">Gruberia lanceolata</name>
    <dbReference type="NCBI Taxonomy" id="1978530"/>
    <lineage>
        <taxon>Eukaryota</taxon>
        <taxon>Sar</taxon>
        <taxon>Alveolata</taxon>
        <taxon>Ciliophora</taxon>
        <taxon>Postciliodesmatophora</taxon>
        <taxon>Heterotrichea</taxon>
        <taxon>Heterotrichida</taxon>
        <taxon>Spirostomidae</taxon>
        <taxon>Gruberia</taxon>
    </lineage>
</organism>
<sequence>MFCSNIYNNTLNAIYLNLLKKKLFIIIPITKKNKELLKILTKVGLINGFKYYNNSYNYAKVYLRYVNNEPVWRYIRFYYKLSKKKHVKYKKLVKYFKYDYSTTLILFTSKGIMLHSDAIKNKIGGIVFCLLL</sequence>
<keyword evidence="3" id="KW-0687">Ribonucleoprotein</keyword>
<proteinExistence type="inferred from homology"/>
<reference evidence="4" key="1">
    <citation type="journal article" date="2019" name="Mitochondrial DNA Part B Resour">
        <title>The complete mitochondrial genome of Gruberia lanceolata (Gruber, 1884) Kahl, 1932 (Ciliophora: Heterotrichea).</title>
        <authorList>
            <person name="Park M.-H."/>
            <person name="Min G.-S."/>
        </authorList>
    </citation>
    <scope>NUCLEOTIDE SEQUENCE</scope>
    <source>
        <strain evidence="4">Gben1</strain>
    </source>
</reference>
<dbReference type="SUPFAM" id="SSF56047">
    <property type="entry name" value="Ribosomal protein S8"/>
    <property type="match status" value="1"/>
</dbReference>
<dbReference type="AlphaFoldDB" id="A0A6C0UAC3"/>
<geneLocation type="mitochondrion" evidence="4"/>
<dbReference type="GO" id="GO:0005840">
    <property type="term" value="C:ribosome"/>
    <property type="evidence" value="ECO:0007669"/>
    <property type="project" value="UniProtKB-KW"/>
</dbReference>
<evidence type="ECO:0000256" key="2">
    <source>
        <dbReference type="ARBA" id="ARBA00022980"/>
    </source>
</evidence>
<gene>
    <name evidence="4" type="primary">rps8</name>
</gene>
<dbReference type="GO" id="GO:0006412">
    <property type="term" value="P:translation"/>
    <property type="evidence" value="ECO:0007669"/>
    <property type="project" value="InterPro"/>
</dbReference>
<dbReference type="Gene3D" id="3.30.1370.30">
    <property type="match status" value="1"/>
</dbReference>
<dbReference type="EMBL" id="MK301177">
    <property type="protein sequence ID" value="QIB71986.1"/>
    <property type="molecule type" value="Genomic_DNA"/>
</dbReference>